<gene>
    <name evidence="2" type="ORF">EQU24_05915</name>
</gene>
<organism evidence="2 3">
    <name type="scientific">Methylotuvimicrobium buryatense</name>
    <name type="common">Methylomicrobium buryatense</name>
    <dbReference type="NCBI Taxonomy" id="95641"/>
    <lineage>
        <taxon>Bacteria</taxon>
        <taxon>Pseudomonadati</taxon>
        <taxon>Pseudomonadota</taxon>
        <taxon>Gammaproteobacteria</taxon>
        <taxon>Methylococcales</taxon>
        <taxon>Methylococcaceae</taxon>
        <taxon>Methylotuvimicrobium</taxon>
    </lineage>
</organism>
<dbReference type="InterPro" id="IPR036046">
    <property type="entry name" value="Acylphosphatase-like_dom_sf"/>
</dbReference>
<dbReference type="PROSITE" id="PS50925">
    <property type="entry name" value="BLUF"/>
    <property type="match status" value="1"/>
</dbReference>
<dbReference type="SUPFAM" id="SSF54975">
    <property type="entry name" value="Acylphosphatase/BLUF domain-like"/>
    <property type="match status" value="1"/>
</dbReference>
<dbReference type="STRING" id="675511.GCA_000341735_01829"/>
<dbReference type="InterPro" id="IPR007024">
    <property type="entry name" value="BLUF_domain"/>
</dbReference>
<dbReference type="Gene3D" id="3.30.70.100">
    <property type="match status" value="1"/>
</dbReference>
<dbReference type="Proteomes" id="UP000305881">
    <property type="component" value="Chromosome"/>
</dbReference>
<proteinExistence type="predicted"/>
<dbReference type="GO" id="GO:0009882">
    <property type="term" value="F:blue light photoreceptor activity"/>
    <property type="evidence" value="ECO:0007669"/>
    <property type="project" value="InterPro"/>
</dbReference>
<dbReference type="AlphaFoldDB" id="A0A4P9UQG8"/>
<keyword evidence="3" id="KW-1185">Reference proteome</keyword>
<name>A0A4P9UQG8_METBY</name>
<sequence length="141" mass="16548">MSLICLVYVSLANQSMSDEHLKDMLKKARANNEKHDITGMLLFRDGFFMQALEGKEDLVVTLFNKIAQDSRHRDVMLVYKKPIKERSFSQWTMGFNKIDNETLDCMDGFCDFMQKPTPEFFMERASEAEALLNEFKHQIFF</sequence>
<evidence type="ECO:0000313" key="3">
    <source>
        <dbReference type="Proteomes" id="UP000305881"/>
    </source>
</evidence>
<dbReference type="EMBL" id="CP035467">
    <property type="protein sequence ID" value="QCW81836.1"/>
    <property type="molecule type" value="Genomic_DNA"/>
</dbReference>
<dbReference type="RefSeq" id="WP_017840373.1">
    <property type="nucleotide sequence ID" value="NZ_CP035467.1"/>
</dbReference>
<reference evidence="3" key="1">
    <citation type="journal article" date="2019" name="J. Bacteriol.">
        <title>A Mutagenic Screen Identifies a TonB-Dependent Receptor Required for the Lanthanide Metal Switch in the Type I Methanotroph 'Methylotuvimicrobium buryatense' 5GB1C.</title>
        <authorList>
            <person name="Groom J.D."/>
            <person name="Ford S.M."/>
            <person name="Pesesky M.W."/>
            <person name="Lidstrom M.E."/>
        </authorList>
    </citation>
    <scope>NUCLEOTIDE SEQUENCE [LARGE SCALE GENOMIC DNA]</scope>
    <source>
        <strain evidence="3">5GB1C</strain>
    </source>
</reference>
<dbReference type="KEGG" id="mbur:EQU24_05915"/>
<evidence type="ECO:0000313" key="2">
    <source>
        <dbReference type="EMBL" id="QCW81836.1"/>
    </source>
</evidence>
<dbReference type="SMART" id="SM01034">
    <property type="entry name" value="BLUF"/>
    <property type="match status" value="1"/>
</dbReference>
<dbReference type="GO" id="GO:0071949">
    <property type="term" value="F:FAD binding"/>
    <property type="evidence" value="ECO:0007669"/>
    <property type="project" value="InterPro"/>
</dbReference>
<dbReference type="OrthoDB" id="557705at2"/>
<accession>A0A4P9UQG8</accession>
<feature type="domain" description="BLUF" evidence="1">
    <location>
        <begin position="3"/>
        <end position="94"/>
    </location>
</feature>
<protein>
    <submittedName>
        <fullName evidence="2">BLUF domain-containing protein</fullName>
    </submittedName>
</protein>
<evidence type="ECO:0000259" key="1">
    <source>
        <dbReference type="PROSITE" id="PS50925"/>
    </source>
</evidence>
<dbReference type="Pfam" id="PF04940">
    <property type="entry name" value="BLUF"/>
    <property type="match status" value="1"/>
</dbReference>